<keyword evidence="1" id="KW-0732">Signal</keyword>
<accession>A0A2T1LR53</accession>
<dbReference type="AlphaFoldDB" id="A0A2T1LR53"/>
<evidence type="ECO:0000313" key="2">
    <source>
        <dbReference type="EMBL" id="PSF30073.1"/>
    </source>
</evidence>
<organism evidence="2 3">
    <name type="scientific">Aphanothece hegewaldii CCALA 016</name>
    <dbReference type="NCBI Taxonomy" id="2107694"/>
    <lineage>
        <taxon>Bacteria</taxon>
        <taxon>Bacillati</taxon>
        <taxon>Cyanobacteriota</taxon>
        <taxon>Cyanophyceae</taxon>
        <taxon>Oscillatoriophycideae</taxon>
        <taxon>Chroococcales</taxon>
        <taxon>Aphanothecaceae</taxon>
        <taxon>Aphanothece</taxon>
    </lineage>
</organism>
<keyword evidence="3" id="KW-1185">Reference proteome</keyword>
<evidence type="ECO:0008006" key="4">
    <source>
        <dbReference type="Google" id="ProtNLM"/>
    </source>
</evidence>
<evidence type="ECO:0000256" key="1">
    <source>
        <dbReference type="SAM" id="SignalP"/>
    </source>
</evidence>
<dbReference type="RefSeq" id="WP_106459437.1">
    <property type="nucleotide sequence ID" value="NZ_PXOH01000058.1"/>
</dbReference>
<gene>
    <name evidence="2" type="ORF">C7H19_24010</name>
</gene>
<protein>
    <recommendedName>
        <fullName evidence="4">Leucine-rich repeat domain-containing protein</fullName>
    </recommendedName>
</protein>
<reference evidence="2 3" key="2">
    <citation type="submission" date="2018-03" db="EMBL/GenBank/DDBJ databases">
        <authorList>
            <person name="Keele B.F."/>
        </authorList>
    </citation>
    <scope>NUCLEOTIDE SEQUENCE [LARGE SCALE GENOMIC DNA]</scope>
    <source>
        <strain evidence="2 3">CCALA 016</strain>
    </source>
</reference>
<feature type="signal peptide" evidence="1">
    <location>
        <begin position="1"/>
        <end position="20"/>
    </location>
</feature>
<feature type="chain" id="PRO_5015411476" description="Leucine-rich repeat domain-containing protein" evidence="1">
    <location>
        <begin position="21"/>
        <end position="222"/>
    </location>
</feature>
<proteinExistence type="predicted"/>
<name>A0A2T1LR53_9CHRO</name>
<comment type="caution">
    <text evidence="2">The sequence shown here is derived from an EMBL/GenBank/DDBJ whole genome shotgun (WGS) entry which is preliminary data.</text>
</comment>
<dbReference type="EMBL" id="PXOH01000058">
    <property type="protein sequence ID" value="PSF30073.1"/>
    <property type="molecule type" value="Genomic_DNA"/>
</dbReference>
<evidence type="ECO:0000313" key="3">
    <source>
        <dbReference type="Proteomes" id="UP000239001"/>
    </source>
</evidence>
<dbReference type="Proteomes" id="UP000239001">
    <property type="component" value="Unassembled WGS sequence"/>
</dbReference>
<reference evidence="2 3" key="1">
    <citation type="submission" date="2018-03" db="EMBL/GenBank/DDBJ databases">
        <title>The ancient ancestry and fast evolution of plastids.</title>
        <authorList>
            <person name="Moore K.R."/>
            <person name="Magnabosco C."/>
            <person name="Momper L."/>
            <person name="Gold D.A."/>
            <person name="Bosak T."/>
            <person name="Fournier G.P."/>
        </authorList>
    </citation>
    <scope>NUCLEOTIDE SEQUENCE [LARGE SCALE GENOMIC DNA]</scope>
    <source>
        <strain evidence="2 3">CCALA 016</strain>
    </source>
</reference>
<sequence>MINKKLIASLSLVPWAAMLAFLPFPESSSERVEAFPSQQVPVEYENQIIGSVEMPDWNYFSFSDFEPVLTSGSINSSEYDVNEVGYDLSRQWNSGDRIESILTLGDLEEIMDAQQFSLDNISEITGDDLSLVSLDQFPLLGQSTLSELVNTIPQWQNLNLRVKNVPALAKLLNGQTIPGIKAGPNQRVAKVLKWSKFANLSFSQMPPEMQQTLNITQVIPNP</sequence>